<feature type="region of interest" description="Disordered" evidence="1">
    <location>
        <begin position="84"/>
        <end position="121"/>
    </location>
</feature>
<gene>
    <name evidence="2" type="ORF">Z520_04858</name>
</gene>
<keyword evidence="3" id="KW-1185">Reference proteome</keyword>
<evidence type="ECO:0000313" key="3">
    <source>
        <dbReference type="Proteomes" id="UP000053411"/>
    </source>
</evidence>
<accession>A0A0D2K0E4</accession>
<evidence type="ECO:0000313" key="2">
    <source>
        <dbReference type="EMBL" id="KIX99282.1"/>
    </source>
</evidence>
<dbReference type="Proteomes" id="UP000053411">
    <property type="component" value="Unassembled WGS sequence"/>
</dbReference>
<dbReference type="VEuPathDB" id="FungiDB:Z520_04858"/>
<evidence type="ECO:0000256" key="1">
    <source>
        <dbReference type="SAM" id="MobiDB-lite"/>
    </source>
</evidence>
<dbReference type="EMBL" id="KN848069">
    <property type="protein sequence ID" value="KIX99282.1"/>
    <property type="molecule type" value="Genomic_DNA"/>
</dbReference>
<dbReference type="RefSeq" id="XP_016633405.1">
    <property type="nucleotide sequence ID" value="XM_016775362.1"/>
</dbReference>
<dbReference type="AlphaFoldDB" id="A0A0D2K0E4"/>
<dbReference type="GeneID" id="27710604"/>
<sequence>MAPTQNTNNKQELSTKDAMFLLELMRDSPQPILFHIGPYCHKTGAKPNTIVKRLGEIKKRNGLNIVTTTSPPSGNNNGFAVPRVSSAAKRETGEDSEAKPKVKRERVAPKTTGKQNAPDLSIAEQHVKVETGNPHPHDLGVAYGLPSPAESAAEPLFATPTAAAPTPVATGANVAQIFGYMPQKRSLDDRDSIDNGVPNKKVKAEN</sequence>
<dbReference type="OrthoDB" id="4151761at2759"/>
<reference evidence="2 3" key="1">
    <citation type="submission" date="2015-01" db="EMBL/GenBank/DDBJ databases">
        <title>The Genome Sequence of Fonsecaea multimorphosa CBS 102226.</title>
        <authorList>
            <consortium name="The Broad Institute Genomics Platform"/>
            <person name="Cuomo C."/>
            <person name="de Hoog S."/>
            <person name="Gorbushina A."/>
            <person name="Stielow B."/>
            <person name="Teixiera M."/>
            <person name="Abouelleil A."/>
            <person name="Chapman S.B."/>
            <person name="Priest M."/>
            <person name="Young S.K."/>
            <person name="Wortman J."/>
            <person name="Nusbaum C."/>
            <person name="Birren B."/>
        </authorList>
    </citation>
    <scope>NUCLEOTIDE SEQUENCE [LARGE SCALE GENOMIC DNA]</scope>
    <source>
        <strain evidence="2 3">CBS 102226</strain>
    </source>
</reference>
<name>A0A0D2K0E4_9EURO</name>
<protein>
    <submittedName>
        <fullName evidence="2">Uncharacterized protein</fullName>
    </submittedName>
</protein>
<organism evidence="2 3">
    <name type="scientific">Fonsecaea multimorphosa CBS 102226</name>
    <dbReference type="NCBI Taxonomy" id="1442371"/>
    <lineage>
        <taxon>Eukaryota</taxon>
        <taxon>Fungi</taxon>
        <taxon>Dikarya</taxon>
        <taxon>Ascomycota</taxon>
        <taxon>Pezizomycotina</taxon>
        <taxon>Eurotiomycetes</taxon>
        <taxon>Chaetothyriomycetidae</taxon>
        <taxon>Chaetothyriales</taxon>
        <taxon>Herpotrichiellaceae</taxon>
        <taxon>Fonsecaea</taxon>
    </lineage>
</organism>
<proteinExistence type="predicted"/>
<feature type="region of interest" description="Disordered" evidence="1">
    <location>
        <begin position="184"/>
        <end position="206"/>
    </location>
</feature>
<feature type="compositionally biased region" description="Basic and acidic residues" evidence="1">
    <location>
        <begin position="88"/>
        <end position="108"/>
    </location>
</feature>